<reference evidence="3" key="1">
    <citation type="journal article" date="2014" name="Nat. Commun.">
        <title>The emerging biofuel crop Camelina sativa retains a highly undifferentiated hexaploid genome structure.</title>
        <authorList>
            <person name="Kagale S."/>
            <person name="Koh C."/>
            <person name="Nixon J."/>
            <person name="Bollina V."/>
            <person name="Clarke W.E."/>
            <person name="Tuteja R."/>
            <person name="Spillane C."/>
            <person name="Robinson S.J."/>
            <person name="Links M.G."/>
            <person name="Clarke C."/>
            <person name="Higgins E.E."/>
            <person name="Huebert T."/>
            <person name="Sharpe A.G."/>
            <person name="Parkin I.A."/>
        </authorList>
    </citation>
    <scope>NUCLEOTIDE SEQUENCE [LARGE SCALE GENOMIC DNA]</scope>
    <source>
        <strain evidence="3">cv. DH55</strain>
    </source>
</reference>
<organism evidence="3 4">
    <name type="scientific">Camelina sativa</name>
    <name type="common">False flax</name>
    <name type="synonym">Myagrum sativum</name>
    <dbReference type="NCBI Taxonomy" id="90675"/>
    <lineage>
        <taxon>Eukaryota</taxon>
        <taxon>Viridiplantae</taxon>
        <taxon>Streptophyta</taxon>
        <taxon>Embryophyta</taxon>
        <taxon>Tracheophyta</taxon>
        <taxon>Spermatophyta</taxon>
        <taxon>Magnoliopsida</taxon>
        <taxon>eudicotyledons</taxon>
        <taxon>Gunneridae</taxon>
        <taxon>Pentapetalae</taxon>
        <taxon>rosids</taxon>
        <taxon>malvids</taxon>
        <taxon>Brassicales</taxon>
        <taxon>Brassicaceae</taxon>
        <taxon>Camelineae</taxon>
        <taxon>Camelina</taxon>
    </lineage>
</organism>
<accession>A0ABM1QXJ3</accession>
<evidence type="ECO:0000256" key="2">
    <source>
        <dbReference type="SAM" id="SignalP"/>
    </source>
</evidence>
<evidence type="ECO:0000313" key="3">
    <source>
        <dbReference type="Proteomes" id="UP000694864"/>
    </source>
</evidence>
<sequence length="104" mass="11003">MVMFRILSCFISCTKITRSSPPQVVETENKISPSPLPPQRIETAKRQPPPGVVNIKKGTTVKDGGLVVSRSSKFTMKSSRRRKRFGNDAGSFGGCGGGCGGGGC</sequence>
<proteinExistence type="predicted"/>
<reference evidence="4" key="2">
    <citation type="submission" date="2025-08" db="UniProtKB">
        <authorList>
            <consortium name="RefSeq"/>
        </authorList>
    </citation>
    <scope>IDENTIFICATION</scope>
    <source>
        <tissue evidence="4">Leaf</tissue>
    </source>
</reference>
<evidence type="ECO:0000256" key="1">
    <source>
        <dbReference type="SAM" id="MobiDB-lite"/>
    </source>
</evidence>
<feature type="signal peptide" evidence="2">
    <location>
        <begin position="1"/>
        <end position="19"/>
    </location>
</feature>
<feature type="chain" id="PRO_5045670338" evidence="2">
    <location>
        <begin position="20"/>
        <end position="104"/>
    </location>
</feature>
<evidence type="ECO:0000313" key="4">
    <source>
        <dbReference type="RefSeq" id="XP_019091481.1"/>
    </source>
</evidence>
<feature type="region of interest" description="Disordered" evidence="1">
    <location>
        <begin position="22"/>
        <end position="57"/>
    </location>
</feature>
<dbReference type="Proteomes" id="UP000694864">
    <property type="component" value="Chromosome 14"/>
</dbReference>
<protein>
    <submittedName>
        <fullName evidence="4">Uncharacterized protein LOC109128832</fullName>
    </submittedName>
</protein>
<dbReference type="GeneID" id="109128832"/>
<keyword evidence="2" id="KW-0732">Signal</keyword>
<gene>
    <name evidence="4" type="primary">LOC109128832</name>
</gene>
<dbReference type="RefSeq" id="XP_019091481.1">
    <property type="nucleotide sequence ID" value="XM_019235936.1"/>
</dbReference>
<name>A0ABM1QXJ3_CAMSA</name>
<keyword evidence="3" id="KW-1185">Reference proteome</keyword>